<dbReference type="STRING" id="1802579.A2310_00650"/>
<dbReference type="Proteomes" id="UP000178417">
    <property type="component" value="Unassembled WGS sequence"/>
</dbReference>
<proteinExistence type="predicted"/>
<gene>
    <name evidence="2" type="ORF">A2310_00650</name>
</gene>
<organism evidence="2 3">
    <name type="scientific">candidate division WOR-1 bacterium RIFOXYB2_FULL_37_13</name>
    <dbReference type="NCBI Taxonomy" id="1802579"/>
    <lineage>
        <taxon>Bacteria</taxon>
        <taxon>Bacillati</taxon>
        <taxon>Saganbacteria</taxon>
    </lineage>
</organism>
<feature type="region of interest" description="Disordered" evidence="1">
    <location>
        <begin position="1"/>
        <end position="25"/>
    </location>
</feature>
<dbReference type="EMBL" id="MEUB01000051">
    <property type="protein sequence ID" value="OGC21014.1"/>
    <property type="molecule type" value="Genomic_DNA"/>
</dbReference>
<comment type="caution">
    <text evidence="2">The sequence shown here is derived from an EMBL/GenBank/DDBJ whole genome shotgun (WGS) entry which is preliminary data.</text>
</comment>
<dbReference type="AlphaFoldDB" id="A0A1F4SKM7"/>
<name>A0A1F4SKM7_UNCSA</name>
<evidence type="ECO:0000256" key="1">
    <source>
        <dbReference type="SAM" id="MobiDB-lite"/>
    </source>
</evidence>
<reference evidence="2 3" key="1">
    <citation type="journal article" date="2016" name="Nat. Commun.">
        <title>Thousands of microbial genomes shed light on interconnected biogeochemical processes in an aquifer system.</title>
        <authorList>
            <person name="Anantharaman K."/>
            <person name="Brown C.T."/>
            <person name="Hug L.A."/>
            <person name="Sharon I."/>
            <person name="Castelle C.J."/>
            <person name="Probst A.J."/>
            <person name="Thomas B.C."/>
            <person name="Singh A."/>
            <person name="Wilkins M.J."/>
            <person name="Karaoz U."/>
            <person name="Brodie E.L."/>
            <person name="Williams K.H."/>
            <person name="Hubbard S.S."/>
            <person name="Banfield J.F."/>
        </authorList>
    </citation>
    <scope>NUCLEOTIDE SEQUENCE [LARGE SCALE GENOMIC DNA]</scope>
</reference>
<accession>A0A1F4SKM7</accession>
<evidence type="ECO:0000313" key="3">
    <source>
        <dbReference type="Proteomes" id="UP000178417"/>
    </source>
</evidence>
<evidence type="ECO:0000313" key="2">
    <source>
        <dbReference type="EMBL" id="OGC21014.1"/>
    </source>
</evidence>
<protein>
    <submittedName>
        <fullName evidence="2">Uncharacterized protein</fullName>
    </submittedName>
</protein>
<sequence length="140" mass="15598">MQLESAREIPVNSSKPTTPRPERDIVTLTPEQKAEAEAKAAEGAKGYASLPGTTKNHGRIHVSLETTKTDSESQLWMCTTTIKGEEVEAHCSSLTPNFDVQIEGKSFEIILEEGLENLDLYKNPYISPKTLRYEFEATQQ</sequence>